<gene>
    <name evidence="1" type="ORF">PV11_05740</name>
</gene>
<evidence type="ECO:0000313" key="1">
    <source>
        <dbReference type="EMBL" id="KIV83744.1"/>
    </source>
</evidence>
<dbReference type="AlphaFoldDB" id="A0A0D1YQT8"/>
<accession>A0A0D1YQT8</accession>
<name>A0A0D1YQT8_9EURO</name>
<dbReference type="Proteomes" id="UP000053599">
    <property type="component" value="Unassembled WGS sequence"/>
</dbReference>
<dbReference type="EMBL" id="KN846952">
    <property type="protein sequence ID" value="KIV83744.1"/>
    <property type="molecule type" value="Genomic_DNA"/>
</dbReference>
<sequence length="112" mass="13454">MERKLTYQIRRLLLQCDTMFAKVHDGQQRRRRLFVRSPTFQATLSVHFWIPPNQEQNLIVRLDNMDTLCHGHSRTWYHSPPSNHDPALSRIDNDRRTRVALNLHRYNPHISD</sequence>
<reference evidence="1 2" key="1">
    <citation type="submission" date="2015-01" db="EMBL/GenBank/DDBJ databases">
        <title>The Genome Sequence of Exophiala sideris CBS121828.</title>
        <authorList>
            <consortium name="The Broad Institute Genomics Platform"/>
            <person name="Cuomo C."/>
            <person name="de Hoog S."/>
            <person name="Gorbushina A."/>
            <person name="Stielow B."/>
            <person name="Teixiera M."/>
            <person name="Abouelleil A."/>
            <person name="Chapman S.B."/>
            <person name="Priest M."/>
            <person name="Young S.K."/>
            <person name="Wortman J."/>
            <person name="Nusbaum C."/>
            <person name="Birren B."/>
        </authorList>
    </citation>
    <scope>NUCLEOTIDE SEQUENCE [LARGE SCALE GENOMIC DNA]</scope>
    <source>
        <strain evidence="1 2">CBS 121828</strain>
    </source>
</reference>
<organism evidence="1 2">
    <name type="scientific">Exophiala sideris</name>
    <dbReference type="NCBI Taxonomy" id="1016849"/>
    <lineage>
        <taxon>Eukaryota</taxon>
        <taxon>Fungi</taxon>
        <taxon>Dikarya</taxon>
        <taxon>Ascomycota</taxon>
        <taxon>Pezizomycotina</taxon>
        <taxon>Eurotiomycetes</taxon>
        <taxon>Chaetothyriomycetidae</taxon>
        <taxon>Chaetothyriales</taxon>
        <taxon>Herpotrichiellaceae</taxon>
        <taxon>Exophiala</taxon>
    </lineage>
</organism>
<protein>
    <submittedName>
        <fullName evidence="1">Uncharacterized protein</fullName>
    </submittedName>
</protein>
<proteinExistence type="predicted"/>
<dbReference type="HOGENOM" id="CLU_2145886_0_0_1"/>
<evidence type="ECO:0000313" key="2">
    <source>
        <dbReference type="Proteomes" id="UP000053599"/>
    </source>
</evidence>